<evidence type="ECO:0000313" key="2">
    <source>
        <dbReference type="Proteomes" id="UP001056756"/>
    </source>
</evidence>
<dbReference type="AlphaFoldDB" id="A0A9J6Z9L9"/>
<dbReference type="SUPFAM" id="SSF55874">
    <property type="entry name" value="ATPase domain of HSP90 chaperone/DNA topoisomerase II/histidine kinase"/>
    <property type="match status" value="1"/>
</dbReference>
<gene>
    <name evidence="1" type="ORF">NAG76_12650</name>
</gene>
<reference evidence="1" key="1">
    <citation type="submission" date="2022-05" db="EMBL/GenBank/DDBJ databases">
        <title>Novel bacterial taxa in a minimal lignocellulolytic consortium and its capacity to transform plastics disclosed by genome-resolved metagenomics.</title>
        <authorList>
            <person name="Rodriguez C.A.D."/>
            <person name="Diaz-Garcia L."/>
            <person name="Herrera K."/>
            <person name="Tarazona N.A."/>
            <person name="Sproer C."/>
            <person name="Overmann J."/>
            <person name="Jimenez D.J."/>
        </authorList>
    </citation>
    <scope>NUCLEOTIDE SEQUENCE</scope>
    <source>
        <strain evidence="1">MAG5</strain>
    </source>
</reference>
<proteinExistence type="predicted"/>
<keyword evidence="1" id="KW-0067">ATP-binding</keyword>
<dbReference type="Gene3D" id="3.30.565.10">
    <property type="entry name" value="Histidine kinase-like ATPase, C-terminal domain"/>
    <property type="match status" value="1"/>
</dbReference>
<dbReference type="InterPro" id="IPR036890">
    <property type="entry name" value="HATPase_C_sf"/>
</dbReference>
<dbReference type="Pfam" id="PF13589">
    <property type="entry name" value="HATPase_c_3"/>
    <property type="match status" value="1"/>
</dbReference>
<dbReference type="EMBL" id="CP097899">
    <property type="protein sequence ID" value="URN92703.1"/>
    <property type="molecule type" value="Genomic_DNA"/>
</dbReference>
<organism evidence="1 2">
    <name type="scientific">Candidatus Pristimantibacillus lignocellulolyticus</name>
    <dbReference type="NCBI Taxonomy" id="2994561"/>
    <lineage>
        <taxon>Bacteria</taxon>
        <taxon>Bacillati</taxon>
        <taxon>Bacillota</taxon>
        <taxon>Bacilli</taxon>
        <taxon>Bacillales</taxon>
        <taxon>Paenibacillaceae</taxon>
        <taxon>Candidatus Pristimantibacillus</taxon>
    </lineage>
</organism>
<name>A0A9J6Z9L9_9BACL</name>
<keyword evidence="1" id="KW-0547">Nucleotide-binding</keyword>
<protein>
    <submittedName>
        <fullName evidence="1">ATP-binding protein</fullName>
    </submittedName>
</protein>
<evidence type="ECO:0000313" key="1">
    <source>
        <dbReference type="EMBL" id="URN92703.1"/>
    </source>
</evidence>
<dbReference type="GO" id="GO:0005524">
    <property type="term" value="F:ATP binding"/>
    <property type="evidence" value="ECO:0007669"/>
    <property type="project" value="UniProtKB-KW"/>
</dbReference>
<dbReference type="Proteomes" id="UP001056756">
    <property type="component" value="Chromosome"/>
</dbReference>
<sequence length="489" mass="57664">MDDLILIPFAPNLVESTRSIGYSFETAMADIIDNSISNFAKRVDVKFSNSDIPYVAVIDNGIGMGNIELEKAMRYGSNSSLVERGETDLGRFGLGLKMASMSQCRKLTVISKQLGKLSAVCWDLDYIHKTQNWSLIRYTEEQIANLRFTSDLESYVSGTVVLWEKIDRISESPNEFDREFNEKLNFADKHMSLVFHRFLDNKLSKQYFELFFNNRKVEPIDPYMLSNRATQQLEEETLFIDKIPVKITPFITPFVSKLSIKERQLLNEYRELNLKQGLYIYRNNRLIVWGKWYRLLSDGELKRLAKVRIDLPNNIDNHWKIDVKKSSAQIPSMIKEQLKQIVLRVVGRSERVYRYRGRKVFQDSYQHIWNKIENREKMQYLVNRDIPIFKVLQESLNDEQFKLLDGFVKSIEDSFPYSAVYYDLAQDEQFEDKILEVQQVYELAKNTIDGLARNKDEQIKYLKNLALIDMFQKYPEVIRMLEKEFEYNE</sequence>
<dbReference type="KEGG" id="plig:NAG76_12650"/>
<accession>A0A9J6Z9L9</accession>